<dbReference type="GO" id="GO:0010181">
    <property type="term" value="F:FMN binding"/>
    <property type="evidence" value="ECO:0007669"/>
    <property type="project" value="TreeGrafter"/>
</dbReference>
<dbReference type="EMBL" id="LAJG01000021">
    <property type="protein sequence ID" value="KKB78962.1"/>
    <property type="molecule type" value="Genomic_DNA"/>
</dbReference>
<protein>
    <recommendedName>
        <fullName evidence="1">NADPH-dependent FMN reductase-like domain-containing protein</fullName>
    </recommendedName>
</protein>
<dbReference type="Gene3D" id="3.40.50.360">
    <property type="match status" value="1"/>
</dbReference>
<dbReference type="GO" id="GO:0016491">
    <property type="term" value="F:oxidoreductase activity"/>
    <property type="evidence" value="ECO:0007669"/>
    <property type="project" value="InterPro"/>
</dbReference>
<dbReference type="PATRIC" id="fig|361041.3.peg.1333"/>
<dbReference type="GO" id="GO:0005829">
    <property type="term" value="C:cytosol"/>
    <property type="evidence" value="ECO:0007669"/>
    <property type="project" value="TreeGrafter"/>
</dbReference>
<name>A0A0F5LBG0_9HYPH</name>
<dbReference type="InterPro" id="IPR050712">
    <property type="entry name" value="NAD(P)H-dep_reductase"/>
</dbReference>
<dbReference type="SUPFAM" id="SSF52218">
    <property type="entry name" value="Flavoproteins"/>
    <property type="match status" value="1"/>
</dbReference>
<dbReference type="STRING" id="361041.VW35_09880"/>
<dbReference type="RefSeq" id="WP_046143052.1">
    <property type="nucleotide sequence ID" value="NZ_LAJG01000021.1"/>
</dbReference>
<proteinExistence type="predicted"/>
<organism evidence="2 3">
    <name type="scientific">Devosia soli</name>
    <dbReference type="NCBI Taxonomy" id="361041"/>
    <lineage>
        <taxon>Bacteria</taxon>
        <taxon>Pseudomonadati</taxon>
        <taxon>Pseudomonadota</taxon>
        <taxon>Alphaproteobacteria</taxon>
        <taxon>Hyphomicrobiales</taxon>
        <taxon>Devosiaceae</taxon>
        <taxon>Devosia</taxon>
    </lineage>
</organism>
<sequence>MKTALTLSGSIRQGSYNRVLQQHMGRALTQAGVAVTEIDLGDFPMPIFNEDLEAENVPEAAVRLAEMWRSHDIVFIASPEYNGGASPLIINTITWLSRQKPSPFRHAVFGIGGVSSGKYGTIWGLSHLRESLTKVGTLVVPTLLGIGPAEGAFDANGDPTEPAIIRKVEQMVTELTSFSR</sequence>
<dbReference type="PANTHER" id="PTHR30543:SF21">
    <property type="entry name" value="NAD(P)H-DEPENDENT FMN REDUCTASE LOT6"/>
    <property type="match status" value="1"/>
</dbReference>
<feature type="domain" description="NADPH-dependent FMN reductase-like" evidence="1">
    <location>
        <begin position="5"/>
        <end position="144"/>
    </location>
</feature>
<reference evidence="2 3" key="1">
    <citation type="submission" date="2015-03" db="EMBL/GenBank/DDBJ databases">
        <authorList>
            <person name="Hassan Y.I."/>
            <person name="Lepp D."/>
            <person name="Zhou T."/>
        </authorList>
    </citation>
    <scope>NUCLEOTIDE SEQUENCE [LARGE SCALE GENOMIC DNA]</scope>
    <source>
        <strain evidence="2 3">GH2-10</strain>
    </source>
</reference>
<dbReference type="InterPro" id="IPR005025">
    <property type="entry name" value="FMN_Rdtase-like_dom"/>
</dbReference>
<evidence type="ECO:0000313" key="2">
    <source>
        <dbReference type="EMBL" id="KKB78962.1"/>
    </source>
</evidence>
<comment type="caution">
    <text evidence="2">The sequence shown here is derived from an EMBL/GenBank/DDBJ whole genome shotgun (WGS) entry which is preliminary data.</text>
</comment>
<dbReference type="PANTHER" id="PTHR30543">
    <property type="entry name" value="CHROMATE REDUCTASE"/>
    <property type="match status" value="1"/>
</dbReference>
<dbReference type="Pfam" id="PF03358">
    <property type="entry name" value="FMN_red"/>
    <property type="match status" value="1"/>
</dbReference>
<dbReference type="OrthoDB" id="9812295at2"/>
<accession>A0A0F5LBG0</accession>
<evidence type="ECO:0000313" key="3">
    <source>
        <dbReference type="Proteomes" id="UP000033514"/>
    </source>
</evidence>
<evidence type="ECO:0000259" key="1">
    <source>
        <dbReference type="Pfam" id="PF03358"/>
    </source>
</evidence>
<dbReference type="Proteomes" id="UP000033514">
    <property type="component" value="Unassembled WGS sequence"/>
</dbReference>
<dbReference type="AlphaFoldDB" id="A0A0F5LBG0"/>
<keyword evidence="3" id="KW-1185">Reference proteome</keyword>
<gene>
    <name evidence="2" type="ORF">VW35_09880</name>
</gene>
<dbReference type="InterPro" id="IPR029039">
    <property type="entry name" value="Flavoprotein-like_sf"/>
</dbReference>